<dbReference type="Pfam" id="PF03235">
    <property type="entry name" value="GmrSD_N"/>
    <property type="match status" value="1"/>
</dbReference>
<name>A0A6A9KAD0_PSEAI</name>
<proteinExistence type="predicted"/>
<comment type="caution">
    <text evidence="2">The sequence shown here is derived from an EMBL/GenBank/DDBJ whole genome shotgun (WGS) entry which is preliminary data.</text>
</comment>
<dbReference type="EMBL" id="WOAJ01000021">
    <property type="protein sequence ID" value="MUI61962.1"/>
    <property type="molecule type" value="Genomic_DNA"/>
</dbReference>
<organism evidence="2">
    <name type="scientific">Pseudomonas aeruginosa</name>
    <dbReference type="NCBI Taxonomy" id="287"/>
    <lineage>
        <taxon>Bacteria</taxon>
        <taxon>Pseudomonadati</taxon>
        <taxon>Pseudomonadota</taxon>
        <taxon>Gammaproteobacteria</taxon>
        <taxon>Pseudomonadales</taxon>
        <taxon>Pseudomonadaceae</taxon>
        <taxon>Pseudomonas</taxon>
    </lineage>
</organism>
<accession>A0A6A9KAD0</accession>
<reference evidence="2" key="1">
    <citation type="submission" date="2019-11" db="EMBL/GenBank/DDBJ databases">
        <title>Genomes of ocular Pseudomonas aeruginosa isolates.</title>
        <authorList>
            <person name="Khan M."/>
            <person name="Rice S.A."/>
            <person name="Willcox M.D.P."/>
            <person name="Stapleton F."/>
        </authorList>
    </citation>
    <scope>NUCLEOTIDE SEQUENCE</scope>
    <source>
        <strain evidence="2">PA206</strain>
    </source>
</reference>
<protein>
    <submittedName>
        <fullName evidence="2">DUF262 domain-containing protein</fullName>
    </submittedName>
</protein>
<dbReference type="InterPro" id="IPR004919">
    <property type="entry name" value="GmrSD_N"/>
</dbReference>
<evidence type="ECO:0000313" key="2">
    <source>
        <dbReference type="EMBL" id="MUI61962.1"/>
    </source>
</evidence>
<feature type="domain" description="GmrSD restriction endonucleases N-terminal" evidence="1">
    <location>
        <begin position="48"/>
        <end position="192"/>
    </location>
</feature>
<dbReference type="PANTHER" id="PTHR39639:SF1">
    <property type="entry name" value="DUF262 DOMAIN-CONTAINING PROTEIN"/>
    <property type="match status" value="1"/>
</dbReference>
<evidence type="ECO:0000259" key="1">
    <source>
        <dbReference type="Pfam" id="PF03235"/>
    </source>
</evidence>
<dbReference type="PANTHER" id="PTHR39639">
    <property type="entry name" value="CHROMOSOME 16, WHOLE GENOME SHOTGUN SEQUENCE"/>
    <property type="match status" value="1"/>
</dbReference>
<dbReference type="AlphaFoldDB" id="A0A6A9KAD0"/>
<gene>
    <name evidence="2" type="ORF">GNQ20_29530</name>
</gene>
<sequence>MTSKRTASQLADVLFPEVNEQDSFADGVLSIPPEQRKLHTDTYDFTVETIVEKTVDGSIFVPQFQRRYVWSDAQASRLIESLIIQCPIPVIYLNQESNEKLSVIDGNQRLTTLRRYINNEFPLKGLTAYPELEGSRFHELDPRFQRHIQNRTLRCIVILKDTHPQVKFDVFERLNSGATKLTPQELRHGLYFGDLMSLATKTVKDSGFLSDLEIKNDKRMKAEELVLRFWALSESYNSYKKPLASFINDFSDRNRKLTQKRKEALLSSFCETLELVRECFGDLAFKVFNKELHVESNFNAALYDALMVGFHKIGSADLVELSKKNAQRKLAEIVVDNERFRRSISIATSDENQVKYRVSTIVESFGKA</sequence>
<dbReference type="RefSeq" id="WP_155682065.1">
    <property type="nucleotide sequence ID" value="NZ_JAJPMK010000010.1"/>
</dbReference>